<evidence type="ECO:0000256" key="1">
    <source>
        <dbReference type="SAM" id="Phobius"/>
    </source>
</evidence>
<gene>
    <name evidence="2" type="ORF">ERS137941_02928</name>
</gene>
<dbReference type="EMBL" id="CGBR01000023">
    <property type="protein sequence ID" value="CFQ67994.1"/>
    <property type="molecule type" value="Genomic_DNA"/>
</dbReference>
<keyword evidence="1" id="KW-0812">Transmembrane</keyword>
<keyword evidence="1" id="KW-1133">Transmembrane helix</keyword>
<sequence length="53" mass="6073">MVVPQEESTLLMEALFLSLAIFHLILMAKLSLRLVLDCEFKVQKLVAIMLKLK</sequence>
<keyword evidence="1" id="KW-0472">Membrane</keyword>
<organism evidence="2 3">
    <name type="scientific">Yersinia enterocolitica</name>
    <dbReference type="NCBI Taxonomy" id="630"/>
    <lineage>
        <taxon>Bacteria</taxon>
        <taxon>Pseudomonadati</taxon>
        <taxon>Pseudomonadota</taxon>
        <taxon>Gammaproteobacteria</taxon>
        <taxon>Enterobacterales</taxon>
        <taxon>Yersiniaceae</taxon>
        <taxon>Yersinia</taxon>
    </lineage>
</organism>
<evidence type="ECO:0000313" key="3">
    <source>
        <dbReference type="Proteomes" id="UP000048841"/>
    </source>
</evidence>
<name>A0A0H5K4Q5_YEREN</name>
<evidence type="ECO:0000313" key="2">
    <source>
        <dbReference type="EMBL" id="CFQ67994.1"/>
    </source>
</evidence>
<proteinExistence type="predicted"/>
<feature type="transmembrane region" description="Helical" evidence="1">
    <location>
        <begin position="14"/>
        <end position="36"/>
    </location>
</feature>
<protein>
    <submittedName>
        <fullName evidence="2">Uncharacterized protein</fullName>
    </submittedName>
</protein>
<dbReference type="AlphaFoldDB" id="A0A0H5K4Q5"/>
<reference evidence="2 3" key="1">
    <citation type="submission" date="2015-03" db="EMBL/GenBank/DDBJ databases">
        <authorList>
            <person name="Murphy D."/>
        </authorList>
    </citation>
    <scope>NUCLEOTIDE SEQUENCE [LARGE SCALE GENOMIC DNA]</scope>
    <source>
        <strain evidence="2 3">IP26249</strain>
    </source>
</reference>
<accession>A0A0H5K4Q5</accession>
<dbReference type="Proteomes" id="UP000048841">
    <property type="component" value="Unassembled WGS sequence"/>
</dbReference>